<accession>A0ABV9A445</accession>
<sequence>MDVPRSTTSATEEQLDLGASRLSRVLIGVCRVAVALMWIQNVAWKHPPDFGNDTDPPRDLYKWTLNGVEHEVLGVWAWLTEHVILPNFLVFAWAAYLVEACLGAFLLVGLATRLWALIGLAQTTAITLSVLYAPHEWFWAYILIYVAHLALLATAAGRAHGVDGVLRPVWRQRGGKLSRLLLRLS</sequence>
<dbReference type="Proteomes" id="UP001595997">
    <property type="component" value="Unassembled WGS sequence"/>
</dbReference>
<keyword evidence="1" id="KW-1133">Transmembrane helix</keyword>
<organism evidence="2 3">
    <name type="scientific">Streptomyces ovatisporus</name>
    <dbReference type="NCBI Taxonomy" id="1128682"/>
    <lineage>
        <taxon>Bacteria</taxon>
        <taxon>Bacillati</taxon>
        <taxon>Actinomycetota</taxon>
        <taxon>Actinomycetes</taxon>
        <taxon>Kitasatosporales</taxon>
        <taxon>Streptomycetaceae</taxon>
        <taxon>Streptomyces</taxon>
    </lineage>
</organism>
<feature type="transmembrane region" description="Helical" evidence="1">
    <location>
        <begin position="138"/>
        <end position="157"/>
    </location>
</feature>
<evidence type="ECO:0000313" key="2">
    <source>
        <dbReference type="EMBL" id="MFC4494678.1"/>
    </source>
</evidence>
<evidence type="ECO:0000313" key="3">
    <source>
        <dbReference type="Proteomes" id="UP001595997"/>
    </source>
</evidence>
<keyword evidence="1" id="KW-0472">Membrane</keyword>
<feature type="transmembrane region" description="Helical" evidence="1">
    <location>
        <begin position="88"/>
        <end position="107"/>
    </location>
</feature>
<evidence type="ECO:0000256" key="1">
    <source>
        <dbReference type="SAM" id="Phobius"/>
    </source>
</evidence>
<keyword evidence="1" id="KW-0812">Transmembrane</keyword>
<dbReference type="EMBL" id="JBHSFH010000005">
    <property type="protein sequence ID" value="MFC4494678.1"/>
    <property type="molecule type" value="Genomic_DNA"/>
</dbReference>
<gene>
    <name evidence="2" type="ORF">ACFPA8_11095</name>
</gene>
<proteinExistence type="predicted"/>
<keyword evidence="3" id="KW-1185">Reference proteome</keyword>
<comment type="caution">
    <text evidence="2">The sequence shown here is derived from an EMBL/GenBank/DDBJ whole genome shotgun (WGS) entry which is preliminary data.</text>
</comment>
<dbReference type="RefSeq" id="WP_386446100.1">
    <property type="nucleotide sequence ID" value="NZ_JBHSFH010000005.1"/>
</dbReference>
<reference evidence="3" key="1">
    <citation type="journal article" date="2019" name="Int. J. Syst. Evol. Microbiol.">
        <title>The Global Catalogue of Microorganisms (GCM) 10K type strain sequencing project: providing services to taxonomists for standard genome sequencing and annotation.</title>
        <authorList>
            <consortium name="The Broad Institute Genomics Platform"/>
            <consortium name="The Broad Institute Genome Sequencing Center for Infectious Disease"/>
            <person name="Wu L."/>
            <person name="Ma J."/>
        </authorList>
    </citation>
    <scope>NUCLEOTIDE SEQUENCE [LARGE SCALE GENOMIC DNA]</scope>
    <source>
        <strain evidence="3">CGMCC 4.7357</strain>
    </source>
</reference>
<protein>
    <submittedName>
        <fullName evidence="2">DoxX family protein</fullName>
    </submittedName>
</protein>
<feature type="transmembrane region" description="Helical" evidence="1">
    <location>
        <begin position="114"/>
        <end position="132"/>
    </location>
</feature>
<name>A0ABV9A445_9ACTN</name>